<dbReference type="InterPro" id="IPR050925">
    <property type="entry name" value="Rhomboid_protease_S54"/>
</dbReference>
<accession>A0A917Q9I1</accession>
<keyword evidence="6 7" id="KW-0472">Membrane</keyword>
<sequence>MLVIGDDNPLRHIGRAWVNHALIGVMIVAFLAGPALEGLMLFPAQVTGVADLGPEIDAVPAWARLVGYAFLHAGLLHIAGNLITLWVFGDNVEDAMGHVRYVLFFVLAAVAGGLAEAYMTSDPTLPVVGASGAVSGVMGAYLMLHPRAKVFVLVGYRVPVAVPAGIFVGFLIALNLLMALSGAGEGSMVAWWAHLGGFAAGMILVVPLRHRDVALFQPAHAFPERTGRFASAKRFAERFVIDLTPKRSAGIARSFSDRTVAVIKALAFFIGITLVVELFVP</sequence>
<evidence type="ECO:0000313" key="9">
    <source>
        <dbReference type="EMBL" id="GGK37103.1"/>
    </source>
</evidence>
<dbReference type="GO" id="GO:0016020">
    <property type="term" value="C:membrane"/>
    <property type="evidence" value="ECO:0007669"/>
    <property type="project" value="UniProtKB-SubCell"/>
</dbReference>
<feature type="transmembrane region" description="Helical" evidence="7">
    <location>
        <begin position="65"/>
        <end position="89"/>
    </location>
</feature>
<dbReference type="InterPro" id="IPR035952">
    <property type="entry name" value="Rhomboid-like_sf"/>
</dbReference>
<keyword evidence="9" id="KW-0645">Protease</keyword>
<evidence type="ECO:0000256" key="4">
    <source>
        <dbReference type="ARBA" id="ARBA00022801"/>
    </source>
</evidence>
<dbReference type="Gene3D" id="1.20.1540.10">
    <property type="entry name" value="Rhomboid-like"/>
    <property type="match status" value="1"/>
</dbReference>
<organism evidence="9 10">
    <name type="scientific">Salinarimonas ramus</name>
    <dbReference type="NCBI Taxonomy" id="690164"/>
    <lineage>
        <taxon>Bacteria</taxon>
        <taxon>Pseudomonadati</taxon>
        <taxon>Pseudomonadota</taxon>
        <taxon>Alphaproteobacteria</taxon>
        <taxon>Hyphomicrobiales</taxon>
        <taxon>Salinarimonadaceae</taxon>
        <taxon>Salinarimonas</taxon>
    </lineage>
</organism>
<dbReference type="InterPro" id="IPR022764">
    <property type="entry name" value="Peptidase_S54_rhomboid_dom"/>
</dbReference>
<dbReference type="GO" id="GO:0006508">
    <property type="term" value="P:proteolysis"/>
    <property type="evidence" value="ECO:0007669"/>
    <property type="project" value="UniProtKB-KW"/>
</dbReference>
<dbReference type="Proteomes" id="UP000600449">
    <property type="component" value="Unassembled WGS sequence"/>
</dbReference>
<feature type="transmembrane region" description="Helical" evidence="7">
    <location>
        <begin position="125"/>
        <end position="144"/>
    </location>
</feature>
<evidence type="ECO:0000256" key="6">
    <source>
        <dbReference type="ARBA" id="ARBA00023136"/>
    </source>
</evidence>
<feature type="transmembrane region" description="Helical" evidence="7">
    <location>
        <begin position="21"/>
        <end position="45"/>
    </location>
</feature>
<dbReference type="PANTHER" id="PTHR43731">
    <property type="entry name" value="RHOMBOID PROTEASE"/>
    <property type="match status" value="1"/>
</dbReference>
<keyword evidence="5 7" id="KW-1133">Transmembrane helix</keyword>
<keyword evidence="3 7" id="KW-0812">Transmembrane</keyword>
<dbReference type="RefSeq" id="WP_188913446.1">
    <property type="nucleotide sequence ID" value="NZ_BMMF01000007.1"/>
</dbReference>
<dbReference type="Pfam" id="PF01694">
    <property type="entry name" value="Rhomboid"/>
    <property type="match status" value="1"/>
</dbReference>
<evidence type="ECO:0000256" key="7">
    <source>
        <dbReference type="SAM" id="Phobius"/>
    </source>
</evidence>
<feature type="domain" description="Peptidase S54 rhomboid" evidence="8">
    <location>
        <begin position="62"/>
        <end position="209"/>
    </location>
</feature>
<dbReference type="GO" id="GO:0004252">
    <property type="term" value="F:serine-type endopeptidase activity"/>
    <property type="evidence" value="ECO:0007669"/>
    <property type="project" value="InterPro"/>
</dbReference>
<comment type="similarity">
    <text evidence="2">Belongs to the peptidase S54 family.</text>
</comment>
<comment type="subcellular location">
    <subcellularLocation>
        <location evidence="1">Membrane</location>
        <topology evidence="1">Multi-pass membrane protein</topology>
    </subcellularLocation>
</comment>
<keyword evidence="4" id="KW-0378">Hydrolase</keyword>
<evidence type="ECO:0000259" key="8">
    <source>
        <dbReference type="Pfam" id="PF01694"/>
    </source>
</evidence>
<evidence type="ECO:0000313" key="10">
    <source>
        <dbReference type="Proteomes" id="UP000600449"/>
    </source>
</evidence>
<reference evidence="9 10" key="1">
    <citation type="journal article" date="2014" name="Int. J. Syst. Evol. Microbiol.">
        <title>Complete genome sequence of Corynebacterium casei LMG S-19264T (=DSM 44701T), isolated from a smear-ripened cheese.</title>
        <authorList>
            <consortium name="US DOE Joint Genome Institute (JGI-PGF)"/>
            <person name="Walter F."/>
            <person name="Albersmeier A."/>
            <person name="Kalinowski J."/>
            <person name="Ruckert C."/>
        </authorList>
    </citation>
    <scope>NUCLEOTIDE SEQUENCE [LARGE SCALE GENOMIC DNA]</scope>
    <source>
        <strain evidence="9 10">CGMCC 1.9161</strain>
    </source>
</reference>
<dbReference type="SUPFAM" id="SSF144091">
    <property type="entry name" value="Rhomboid-like"/>
    <property type="match status" value="1"/>
</dbReference>
<protein>
    <submittedName>
        <fullName evidence="9">Rhomboid family intramembrane serine protease</fullName>
    </submittedName>
</protein>
<feature type="transmembrane region" description="Helical" evidence="7">
    <location>
        <begin position="101"/>
        <end position="119"/>
    </location>
</feature>
<comment type="caution">
    <text evidence="9">The sequence shown here is derived from an EMBL/GenBank/DDBJ whole genome shotgun (WGS) entry which is preliminary data.</text>
</comment>
<feature type="transmembrane region" description="Helical" evidence="7">
    <location>
        <begin position="156"/>
        <end position="177"/>
    </location>
</feature>
<gene>
    <name evidence="9" type="ORF">GCM10011322_25140</name>
</gene>
<name>A0A917Q9I1_9HYPH</name>
<dbReference type="AlphaFoldDB" id="A0A917Q9I1"/>
<evidence type="ECO:0000256" key="2">
    <source>
        <dbReference type="ARBA" id="ARBA00009045"/>
    </source>
</evidence>
<evidence type="ECO:0000256" key="5">
    <source>
        <dbReference type="ARBA" id="ARBA00022989"/>
    </source>
</evidence>
<feature type="transmembrane region" description="Helical" evidence="7">
    <location>
        <begin position="261"/>
        <end position="280"/>
    </location>
</feature>
<keyword evidence="10" id="KW-1185">Reference proteome</keyword>
<evidence type="ECO:0000256" key="3">
    <source>
        <dbReference type="ARBA" id="ARBA00022692"/>
    </source>
</evidence>
<dbReference type="PANTHER" id="PTHR43731:SF14">
    <property type="entry name" value="PRESENILIN-ASSOCIATED RHOMBOID-LIKE PROTEIN, MITOCHONDRIAL"/>
    <property type="match status" value="1"/>
</dbReference>
<evidence type="ECO:0000256" key="1">
    <source>
        <dbReference type="ARBA" id="ARBA00004141"/>
    </source>
</evidence>
<proteinExistence type="inferred from homology"/>
<dbReference type="EMBL" id="BMMF01000007">
    <property type="protein sequence ID" value="GGK37103.1"/>
    <property type="molecule type" value="Genomic_DNA"/>
</dbReference>
<feature type="transmembrane region" description="Helical" evidence="7">
    <location>
        <begin position="189"/>
        <end position="208"/>
    </location>
</feature>